<comment type="cofactor">
    <cofactor evidence="1 16">
        <name>Mn(2+)</name>
        <dbReference type="ChEBI" id="CHEBI:29035"/>
    </cofactor>
</comment>
<proteinExistence type="inferred from homology"/>
<evidence type="ECO:0000256" key="19">
    <source>
        <dbReference type="SAM" id="MobiDB-lite"/>
    </source>
</evidence>
<dbReference type="GO" id="GO:0097552">
    <property type="term" value="P:mitochondrial double-strand break repair via homologous recombination"/>
    <property type="evidence" value="ECO:0007669"/>
    <property type="project" value="TreeGrafter"/>
</dbReference>
<evidence type="ECO:0000256" key="14">
    <source>
        <dbReference type="ARBA" id="ARBA00023242"/>
    </source>
</evidence>
<dbReference type="GO" id="GO:0007095">
    <property type="term" value="P:mitotic G2 DNA damage checkpoint signaling"/>
    <property type="evidence" value="ECO:0007669"/>
    <property type="project" value="TreeGrafter"/>
</dbReference>
<dbReference type="Gene3D" id="3.60.21.10">
    <property type="match status" value="1"/>
</dbReference>
<dbReference type="GO" id="GO:0000723">
    <property type="term" value="P:telomere maintenance"/>
    <property type="evidence" value="ECO:0007669"/>
    <property type="project" value="TreeGrafter"/>
</dbReference>
<dbReference type="PIRSF" id="PIRSF000882">
    <property type="entry name" value="DSB_repair_MRE11"/>
    <property type="match status" value="1"/>
</dbReference>
<dbReference type="Proteomes" id="UP000769157">
    <property type="component" value="Unassembled WGS sequence"/>
</dbReference>
<keyword evidence="13 16" id="KW-0464">Manganese</keyword>
<evidence type="ECO:0000256" key="18">
    <source>
        <dbReference type="RuleBase" id="RU003447"/>
    </source>
</evidence>
<dbReference type="PANTHER" id="PTHR10139">
    <property type="entry name" value="DOUBLE-STRAND BREAK REPAIR PROTEIN MRE11"/>
    <property type="match status" value="1"/>
</dbReference>
<keyword evidence="12 16" id="KW-0234">DNA repair</keyword>
<comment type="similarity">
    <text evidence="4 16 18">Belongs to the MRE11/RAD32 family.</text>
</comment>
<evidence type="ECO:0000256" key="13">
    <source>
        <dbReference type="ARBA" id="ARBA00023211"/>
    </source>
</evidence>
<organism evidence="21 22">
    <name type="scientific">Ogataea philodendri</name>
    <dbReference type="NCBI Taxonomy" id="1378263"/>
    <lineage>
        <taxon>Eukaryota</taxon>
        <taxon>Fungi</taxon>
        <taxon>Dikarya</taxon>
        <taxon>Ascomycota</taxon>
        <taxon>Saccharomycotina</taxon>
        <taxon>Pichiomycetes</taxon>
        <taxon>Pichiales</taxon>
        <taxon>Pichiaceae</taxon>
        <taxon>Ogataea</taxon>
    </lineage>
</organism>
<dbReference type="InterPro" id="IPR004843">
    <property type="entry name" value="Calcineurin-like_PHP"/>
</dbReference>
<keyword evidence="6 16" id="KW-0540">Nuclease</keyword>
<evidence type="ECO:0000256" key="17">
    <source>
        <dbReference type="PIRSR" id="PIRSR000882-1"/>
    </source>
</evidence>
<dbReference type="CDD" id="cd00840">
    <property type="entry name" value="MPP_Mre11_N"/>
    <property type="match status" value="1"/>
</dbReference>
<evidence type="ECO:0000256" key="1">
    <source>
        <dbReference type="ARBA" id="ARBA00001936"/>
    </source>
</evidence>
<accession>A0A9P8P1Q0</accession>
<feature type="domain" description="Mre11 DNA-binding" evidence="20">
    <location>
        <begin position="250"/>
        <end position="422"/>
    </location>
</feature>
<comment type="function">
    <text evidence="16">Core component of the MRN complex, which plays a central role in double-strand break (DSB) repair, DNA recombination, maintenance of telomere integrity and meiosis. The MRN complex is involved in the repair of DNA double-strand breaks (DSBs) via homologous recombination (HR), an error-free mechanism which primarily occurs during S and G2 phases. The complex (1) mediates the end resection of damaged DNA, which generates proper single-stranded DNA, a key initial steps in HR, and is (2) required for the recruitment of other repair factors and efficient activation of ATM and ATR upon DNA damage. Within the MRN complex, MRE11 possesses both single-strand endonuclease activity and double-strand-specific 3'-5' exonuclease activity. MRE11 first endonucleolytically cleaves the 5' strand at DNA DSB ends to prevent non-homologous end joining (NHEJ) and licence HR. It then generates a single-stranded DNA gap via 3' to 5' exonucleolytic degradation, which is required for single-strand invasion and recombination.</text>
</comment>
<keyword evidence="22" id="KW-1185">Reference proteome</keyword>
<protein>
    <recommendedName>
        <fullName evidence="16">Double-strand break repair protein</fullName>
    </recommendedName>
</protein>
<keyword evidence="11 16" id="KW-0269">Exonuclease</keyword>
<comment type="caution">
    <text evidence="21">The sequence shown here is derived from an EMBL/GenBank/DDBJ whole genome shotgun (WGS) entry which is preliminary data.</text>
</comment>
<evidence type="ECO:0000313" key="21">
    <source>
        <dbReference type="EMBL" id="KAH3663602.1"/>
    </source>
</evidence>
<keyword evidence="14 16" id="KW-0539">Nucleus</keyword>
<dbReference type="GO" id="GO:0008296">
    <property type="term" value="F:3'-5'-DNA exonuclease activity"/>
    <property type="evidence" value="ECO:0007669"/>
    <property type="project" value="InterPro"/>
</dbReference>
<evidence type="ECO:0000256" key="3">
    <source>
        <dbReference type="ARBA" id="ARBA00004286"/>
    </source>
</evidence>
<evidence type="ECO:0000256" key="2">
    <source>
        <dbReference type="ARBA" id="ARBA00004123"/>
    </source>
</evidence>
<dbReference type="GeneID" id="70236967"/>
<feature type="compositionally biased region" description="Basic residues" evidence="19">
    <location>
        <begin position="549"/>
        <end position="561"/>
    </location>
</feature>
<evidence type="ECO:0000256" key="16">
    <source>
        <dbReference type="PIRNR" id="PIRNR000882"/>
    </source>
</evidence>
<reference evidence="21" key="1">
    <citation type="journal article" date="2021" name="Open Biol.">
        <title>Shared evolutionary footprints suggest mitochondrial oxidative damage underlies multiple complex I losses in fungi.</title>
        <authorList>
            <person name="Schikora-Tamarit M.A."/>
            <person name="Marcet-Houben M."/>
            <person name="Nosek J."/>
            <person name="Gabaldon T."/>
        </authorList>
    </citation>
    <scope>NUCLEOTIDE SEQUENCE</scope>
    <source>
        <strain evidence="21">CBS6075</strain>
    </source>
</reference>
<dbReference type="Pfam" id="PF04152">
    <property type="entry name" value="Mre11_DNA_bind"/>
    <property type="match status" value="1"/>
</dbReference>
<dbReference type="InterPro" id="IPR003701">
    <property type="entry name" value="Mre11"/>
</dbReference>
<evidence type="ECO:0000256" key="4">
    <source>
        <dbReference type="ARBA" id="ARBA00009028"/>
    </source>
</evidence>
<evidence type="ECO:0000256" key="5">
    <source>
        <dbReference type="ARBA" id="ARBA00022454"/>
    </source>
</evidence>
<dbReference type="InterPro" id="IPR007281">
    <property type="entry name" value="Mre11_DNA-bd"/>
</dbReference>
<dbReference type="NCBIfam" id="TIGR00583">
    <property type="entry name" value="mre11"/>
    <property type="match status" value="1"/>
</dbReference>
<keyword evidence="7" id="KW-0479">Metal-binding</keyword>
<feature type="active site" description="Proton donor" evidence="17">
    <location>
        <position position="86"/>
    </location>
</feature>
<dbReference type="OrthoDB" id="30417at2759"/>
<evidence type="ECO:0000256" key="12">
    <source>
        <dbReference type="ARBA" id="ARBA00023204"/>
    </source>
</evidence>
<evidence type="ECO:0000259" key="20">
    <source>
        <dbReference type="SMART" id="SM01347"/>
    </source>
</evidence>
<dbReference type="GO" id="GO:0030145">
    <property type="term" value="F:manganese ion binding"/>
    <property type="evidence" value="ECO:0007669"/>
    <property type="project" value="UniProtKB-UniRule"/>
</dbReference>
<feature type="region of interest" description="Disordered" evidence="19">
    <location>
        <begin position="484"/>
        <end position="572"/>
    </location>
</feature>
<name>A0A9P8P1Q0_9ASCO</name>
<dbReference type="PANTHER" id="PTHR10139:SF1">
    <property type="entry name" value="DOUBLE-STRAND BREAK REPAIR PROTEIN MRE11"/>
    <property type="match status" value="1"/>
</dbReference>
<keyword evidence="5" id="KW-0158">Chromosome</keyword>
<dbReference type="RefSeq" id="XP_046059938.1">
    <property type="nucleotide sequence ID" value="XM_046206143.1"/>
</dbReference>
<dbReference type="InterPro" id="IPR041796">
    <property type="entry name" value="Mre11_N"/>
</dbReference>
<dbReference type="Pfam" id="PF00149">
    <property type="entry name" value="Metallophos"/>
    <property type="match status" value="1"/>
</dbReference>
<dbReference type="Gene3D" id="3.30.110.110">
    <property type="entry name" value="Mre11, capping domain"/>
    <property type="match status" value="1"/>
</dbReference>
<evidence type="ECO:0000313" key="22">
    <source>
        <dbReference type="Proteomes" id="UP000769157"/>
    </source>
</evidence>
<dbReference type="InterPro" id="IPR038487">
    <property type="entry name" value="Mre11_capping_dom"/>
</dbReference>
<comment type="subcellular location">
    <subcellularLocation>
        <location evidence="3">Chromosome</location>
    </subcellularLocation>
    <subcellularLocation>
        <location evidence="2 16">Nucleus</location>
    </subcellularLocation>
</comment>
<dbReference type="GO" id="GO:0035861">
    <property type="term" value="C:site of double-strand break"/>
    <property type="evidence" value="ECO:0007669"/>
    <property type="project" value="TreeGrafter"/>
</dbReference>
<evidence type="ECO:0000256" key="7">
    <source>
        <dbReference type="ARBA" id="ARBA00022723"/>
    </source>
</evidence>
<gene>
    <name evidence="21" type="ORF">OGAPHI_005003</name>
</gene>
<evidence type="ECO:0000256" key="8">
    <source>
        <dbReference type="ARBA" id="ARBA00022759"/>
    </source>
</evidence>
<dbReference type="InterPro" id="IPR029052">
    <property type="entry name" value="Metallo-depent_PP-like"/>
</dbReference>
<keyword evidence="8 16" id="KW-0255">Endonuclease</keyword>
<keyword evidence="9 16" id="KW-0227">DNA damage</keyword>
<feature type="compositionally biased region" description="Basic and acidic residues" evidence="19">
    <location>
        <begin position="484"/>
        <end position="498"/>
    </location>
</feature>
<dbReference type="SUPFAM" id="SSF56300">
    <property type="entry name" value="Metallo-dependent phosphatases"/>
    <property type="match status" value="1"/>
</dbReference>
<evidence type="ECO:0000256" key="15">
    <source>
        <dbReference type="ARBA" id="ARBA00023254"/>
    </source>
</evidence>
<sequence>MNIAKSRDVDMVIQAGDLFHINKPSKKSYYHVIRTLRECCWIDRPREYKLVSDPSVVMSTRHFNYPCEYDPNINVGMPVYAISGNHDDATGDDLLSPLDLLSVGGLLNHFGRVTNNDDIKISPLLFQKGSTNFALYGLQSIREERLKRTLAAGNVEFLQPDDSNDWFNLMCIHQNHVPRPGTRIVEEVHLPGFLDFVFWGHEHECLPTPNHNLTTGFDVLQGGSSVATSLSEGEVPDKHVYLMKVKGKDYSLEPIRLKSVRPFAMKDVVLSESGIPATSGSKDEVTNLLIDEVESLIEQATEKWKDANKELLETLVDIDIPLPLIRLRVEYSGGYDVENPRRFSNRFVGKVANINDIVTFFRKRTVGNKLASTMNKKKGTEDTELEIREGTLNIGDFVQRYLDEDDLLLLKKTDMSKVIEDSVAKDDKQLIKKFIEDELGNDLDLLLKLKVSDSADVEGQSLGELKKGFRRIVKEIRANTKYSAKEKARESGDIKSDLFVDSDEEHSTRGRRRPKPDTVPDLTQFMRPTEIASESSDDGLIEIEEPRKPAAKKRAKTRKTQKPVSMFGSVAR</sequence>
<dbReference type="GO" id="GO:0042138">
    <property type="term" value="P:meiotic DNA double-strand break formation"/>
    <property type="evidence" value="ECO:0007669"/>
    <property type="project" value="TreeGrafter"/>
</dbReference>
<evidence type="ECO:0000256" key="6">
    <source>
        <dbReference type="ARBA" id="ARBA00022722"/>
    </source>
</evidence>
<dbReference type="EMBL" id="JAEUBE010000366">
    <property type="protein sequence ID" value="KAH3663602.1"/>
    <property type="molecule type" value="Genomic_DNA"/>
</dbReference>
<dbReference type="GO" id="GO:0031573">
    <property type="term" value="P:mitotic intra-S DNA damage checkpoint signaling"/>
    <property type="evidence" value="ECO:0007669"/>
    <property type="project" value="TreeGrafter"/>
</dbReference>
<dbReference type="GO" id="GO:0006303">
    <property type="term" value="P:double-strand break repair via nonhomologous end joining"/>
    <property type="evidence" value="ECO:0007669"/>
    <property type="project" value="TreeGrafter"/>
</dbReference>
<dbReference type="AlphaFoldDB" id="A0A9P8P1Q0"/>
<dbReference type="GO" id="GO:0000724">
    <property type="term" value="P:double-strand break repair via homologous recombination"/>
    <property type="evidence" value="ECO:0007669"/>
    <property type="project" value="TreeGrafter"/>
</dbReference>
<evidence type="ECO:0000256" key="9">
    <source>
        <dbReference type="ARBA" id="ARBA00022763"/>
    </source>
</evidence>
<keyword evidence="15 16" id="KW-0469">Meiosis</keyword>
<reference evidence="21" key="2">
    <citation type="submission" date="2021-01" db="EMBL/GenBank/DDBJ databases">
        <authorList>
            <person name="Schikora-Tamarit M.A."/>
        </authorList>
    </citation>
    <scope>NUCLEOTIDE SEQUENCE</scope>
    <source>
        <strain evidence="21">CBS6075</strain>
    </source>
</reference>
<evidence type="ECO:0000256" key="11">
    <source>
        <dbReference type="ARBA" id="ARBA00022839"/>
    </source>
</evidence>
<keyword evidence="10 16" id="KW-0378">Hydrolase</keyword>
<dbReference type="GO" id="GO:0030870">
    <property type="term" value="C:Mre11 complex"/>
    <property type="evidence" value="ECO:0007669"/>
    <property type="project" value="UniProtKB-UniRule"/>
</dbReference>
<evidence type="ECO:0000256" key="10">
    <source>
        <dbReference type="ARBA" id="ARBA00022801"/>
    </source>
</evidence>
<dbReference type="GO" id="GO:0000014">
    <property type="term" value="F:single-stranded DNA endodeoxyribonuclease activity"/>
    <property type="evidence" value="ECO:0007669"/>
    <property type="project" value="TreeGrafter"/>
</dbReference>
<dbReference type="SMART" id="SM01347">
    <property type="entry name" value="Mre11_DNA_bind"/>
    <property type="match status" value="1"/>
</dbReference>